<dbReference type="STRING" id="1612308.SAMN05444581_1523"/>
<accession>A0A1I4DFR3</accession>
<organism evidence="5 6">
    <name type="scientific">Methylocapsa palsarum</name>
    <dbReference type="NCBI Taxonomy" id="1612308"/>
    <lineage>
        <taxon>Bacteria</taxon>
        <taxon>Pseudomonadati</taxon>
        <taxon>Pseudomonadota</taxon>
        <taxon>Alphaproteobacteria</taxon>
        <taxon>Hyphomicrobiales</taxon>
        <taxon>Beijerinckiaceae</taxon>
        <taxon>Methylocapsa</taxon>
    </lineage>
</organism>
<dbReference type="EMBL" id="FOSN01000052">
    <property type="protein sequence ID" value="SFK90946.1"/>
    <property type="molecule type" value="Genomic_DNA"/>
</dbReference>
<dbReference type="InterPro" id="IPR039424">
    <property type="entry name" value="SBP_5"/>
</dbReference>
<evidence type="ECO:0000259" key="4">
    <source>
        <dbReference type="Pfam" id="PF00496"/>
    </source>
</evidence>
<evidence type="ECO:0000256" key="1">
    <source>
        <dbReference type="ARBA" id="ARBA00004418"/>
    </source>
</evidence>
<dbReference type="PANTHER" id="PTHR30290:SF64">
    <property type="entry name" value="ABC TRANSPORTER PERIPLASMIC BINDING PROTEIN"/>
    <property type="match status" value="1"/>
</dbReference>
<dbReference type="GO" id="GO:0030288">
    <property type="term" value="C:outer membrane-bounded periplasmic space"/>
    <property type="evidence" value="ECO:0007669"/>
    <property type="project" value="TreeGrafter"/>
</dbReference>
<dbReference type="PIRSF" id="PIRSF002741">
    <property type="entry name" value="MppA"/>
    <property type="match status" value="1"/>
</dbReference>
<dbReference type="GO" id="GO:0042884">
    <property type="term" value="P:microcin transport"/>
    <property type="evidence" value="ECO:0007669"/>
    <property type="project" value="TreeGrafter"/>
</dbReference>
<comment type="similarity">
    <text evidence="2">Belongs to the bacterial solute-binding protein 5 family.</text>
</comment>
<keyword evidence="3" id="KW-0732">Signal</keyword>
<gene>
    <name evidence="5" type="ORF">SAMN05444581_1523</name>
</gene>
<evidence type="ECO:0000313" key="6">
    <source>
        <dbReference type="Proteomes" id="UP000198755"/>
    </source>
</evidence>
<evidence type="ECO:0000256" key="3">
    <source>
        <dbReference type="ARBA" id="ARBA00022729"/>
    </source>
</evidence>
<feature type="domain" description="Solute-binding protein family 5" evidence="4">
    <location>
        <begin position="88"/>
        <end position="493"/>
    </location>
</feature>
<dbReference type="RefSeq" id="WP_091686865.1">
    <property type="nucleotide sequence ID" value="NZ_FOSN01000052.1"/>
</dbReference>
<dbReference type="PANTHER" id="PTHR30290">
    <property type="entry name" value="PERIPLASMIC BINDING COMPONENT OF ABC TRANSPORTER"/>
    <property type="match status" value="1"/>
</dbReference>
<dbReference type="OrthoDB" id="9803988at2"/>
<proteinExistence type="inferred from homology"/>
<dbReference type="Gene3D" id="3.40.190.10">
    <property type="entry name" value="Periplasmic binding protein-like II"/>
    <property type="match status" value="1"/>
</dbReference>
<evidence type="ECO:0000256" key="2">
    <source>
        <dbReference type="ARBA" id="ARBA00005695"/>
    </source>
</evidence>
<dbReference type="Proteomes" id="UP000198755">
    <property type="component" value="Unassembled WGS sequence"/>
</dbReference>
<dbReference type="Gene3D" id="3.10.105.10">
    <property type="entry name" value="Dipeptide-binding Protein, Domain 3"/>
    <property type="match status" value="1"/>
</dbReference>
<dbReference type="InterPro" id="IPR030678">
    <property type="entry name" value="Peptide/Ni-bd"/>
</dbReference>
<comment type="subcellular location">
    <subcellularLocation>
        <location evidence="1">Periplasm</location>
    </subcellularLocation>
</comment>
<evidence type="ECO:0000313" key="5">
    <source>
        <dbReference type="EMBL" id="SFK90946.1"/>
    </source>
</evidence>
<dbReference type="GO" id="GO:1904680">
    <property type="term" value="F:peptide transmembrane transporter activity"/>
    <property type="evidence" value="ECO:0007669"/>
    <property type="project" value="TreeGrafter"/>
</dbReference>
<dbReference type="CDD" id="cd08497">
    <property type="entry name" value="MbnE-like"/>
    <property type="match status" value="1"/>
</dbReference>
<reference evidence="5 6" key="1">
    <citation type="submission" date="2016-10" db="EMBL/GenBank/DDBJ databases">
        <authorList>
            <person name="de Groot N.N."/>
        </authorList>
    </citation>
    <scope>NUCLEOTIDE SEQUENCE [LARGE SCALE GENOMIC DNA]</scope>
    <source>
        <strain evidence="5 6">NE2</strain>
    </source>
</reference>
<keyword evidence="6" id="KW-1185">Reference proteome</keyword>
<dbReference type="GO" id="GO:0015833">
    <property type="term" value="P:peptide transport"/>
    <property type="evidence" value="ECO:0007669"/>
    <property type="project" value="TreeGrafter"/>
</dbReference>
<dbReference type="InterPro" id="IPR000914">
    <property type="entry name" value="SBP_5_dom"/>
</dbReference>
<protein>
    <submittedName>
        <fullName evidence="5">Microcin C transport system substrate-binding protein</fullName>
    </submittedName>
</protein>
<dbReference type="SUPFAM" id="SSF53850">
    <property type="entry name" value="Periplasmic binding protein-like II"/>
    <property type="match status" value="1"/>
</dbReference>
<dbReference type="Pfam" id="PF00496">
    <property type="entry name" value="SBP_bac_5"/>
    <property type="match status" value="1"/>
</dbReference>
<dbReference type="GO" id="GO:0043190">
    <property type="term" value="C:ATP-binding cassette (ABC) transporter complex"/>
    <property type="evidence" value="ECO:0007669"/>
    <property type="project" value="InterPro"/>
</dbReference>
<sequence length="593" mass="66746">MCGRASAAAEELKVYGLSVFGDLAEAPDFKAFGYVNVAAPKGGALSRDKLGTFNSLNAFILRGDPAFGLEFVFDSLLKGSLDEHDALYGLVARAVRISPDKRTYRFLLRKEARFHDGAALTAKDAAFSLEMLKSKGHPTFRLQLRDLISATPEADDNLVVRFEAGRSRQLPLFVAGCPIFSSSYYGKIPFDETTLEPPLGSGPYRVGRFEQGRFIAFDRVEDYWAKDLPVNVGQANFDTIRFDYYSDRAVAFEGFKAGAFAVHEESKASTWARGYDFPAMRDGRVKRETIPDENLSGVQGWFLNVRRPALQDRRIREAIGNAFDFAWTNKNLMFDAYERTTSYFQNSELAASGLPDAAELALLEPFRDKLPSEVFSQPYLPPEADGSGQDRILLRRAYALLLEAGCKREGAKLMLPDGRSFELEFLSAESGLLPHTQTFVANLKQLGVNARIRLVDAAQYKLRLDNFDFDVVSARILMFYSPGEELRDLFGSEAARTHGSRNIAGIADPTVDALIAKAVAANTRVELVHVCRALDRVLRAGRYWVPHWYKPSHWIAHWDIFGRPERPPRYNPGIEFTWWYDEEKAKRINFFGR</sequence>
<dbReference type="AlphaFoldDB" id="A0A1I4DFR3"/>
<name>A0A1I4DFR3_9HYPH</name>